<evidence type="ECO:0000259" key="3">
    <source>
        <dbReference type="Pfam" id="PF20803"/>
    </source>
</evidence>
<evidence type="ECO:0000259" key="1">
    <source>
        <dbReference type="Pfam" id="PF07848"/>
    </source>
</evidence>
<gene>
    <name evidence="4" type="ORF">MMOR_54450</name>
</gene>
<dbReference type="InterPro" id="IPR048846">
    <property type="entry name" value="PaaX-like_central"/>
</dbReference>
<organism evidence="4 5">
    <name type="scientific">Mycolicibacterium moriokaense</name>
    <dbReference type="NCBI Taxonomy" id="39691"/>
    <lineage>
        <taxon>Bacteria</taxon>
        <taxon>Bacillati</taxon>
        <taxon>Actinomycetota</taxon>
        <taxon>Actinomycetes</taxon>
        <taxon>Mycobacteriales</taxon>
        <taxon>Mycobacteriaceae</taxon>
        <taxon>Mycolicibacterium</taxon>
    </lineage>
</organism>
<dbReference type="PANTHER" id="PTHR30319:SF1">
    <property type="entry name" value="TRANSCRIPTIONAL REPRESSOR PAAX"/>
    <property type="match status" value="1"/>
</dbReference>
<dbReference type="InterPro" id="IPR036388">
    <property type="entry name" value="WH-like_DNA-bd_sf"/>
</dbReference>
<dbReference type="Pfam" id="PF07848">
    <property type="entry name" value="PaaX"/>
    <property type="match status" value="1"/>
</dbReference>
<dbReference type="Gene3D" id="1.20.58.1460">
    <property type="match status" value="1"/>
</dbReference>
<feature type="domain" description="Transcriptional repressor PaaX-like C-terminal" evidence="2">
    <location>
        <begin position="199"/>
        <end position="240"/>
    </location>
</feature>
<accession>A0AAD1HH16</accession>
<evidence type="ECO:0000313" key="4">
    <source>
        <dbReference type="EMBL" id="BBX04509.1"/>
    </source>
</evidence>
<keyword evidence="5" id="KW-1185">Reference proteome</keyword>
<dbReference type="InterPro" id="IPR013225">
    <property type="entry name" value="PaaX_C"/>
</dbReference>
<dbReference type="Pfam" id="PF08223">
    <property type="entry name" value="PaaX_C"/>
    <property type="match status" value="1"/>
</dbReference>
<dbReference type="KEGG" id="mmor:MMOR_54450"/>
<feature type="domain" description="Transcriptional repressor PaaX-like central Cas2-like" evidence="3">
    <location>
        <begin position="95"/>
        <end position="150"/>
    </location>
</feature>
<reference evidence="4 5" key="1">
    <citation type="journal article" date="2019" name="Emerg. Microbes Infect.">
        <title>Comprehensive subspecies identification of 175 nontuberculous mycobacteria species based on 7547 genomic profiles.</title>
        <authorList>
            <person name="Matsumoto Y."/>
            <person name="Kinjo T."/>
            <person name="Motooka D."/>
            <person name="Nabeya D."/>
            <person name="Jung N."/>
            <person name="Uechi K."/>
            <person name="Horii T."/>
            <person name="Iida T."/>
            <person name="Fujita J."/>
            <person name="Nakamura S."/>
        </authorList>
    </citation>
    <scope>NUCLEOTIDE SEQUENCE [LARGE SCALE GENOMIC DNA]</scope>
    <source>
        <strain evidence="4 5">JCM 6375</strain>
    </source>
</reference>
<sequence length="252" mass="28222">MVAQSDAPARLSTGRMTARSVVLSVLLGAHPAWATASELIRLTADFDIKESTVRVALTRMVSAGDLVRSEDGYRLSDRLLARQRRQDDAINPRVHPWDGVWKTLVITSVGTDARTRAALRTTLQNNRFGELREGVWLRPDNLHAELPDEVLRRGRQLHMRDDDPAELAALLWDLKAWSARGHELLAEMNATVDIPGRFVVAAAMVRHLLADPVLPGELLPDDWPGDRLRLAYNTFAAELISRRDSERLMEAT</sequence>
<dbReference type="InterPro" id="IPR012906">
    <property type="entry name" value="PaaX-like_N"/>
</dbReference>
<dbReference type="AlphaFoldDB" id="A0AAD1HH16"/>
<name>A0AAD1HH16_9MYCO</name>
<evidence type="ECO:0008006" key="6">
    <source>
        <dbReference type="Google" id="ProtNLM"/>
    </source>
</evidence>
<dbReference type="EMBL" id="AP022560">
    <property type="protein sequence ID" value="BBX04509.1"/>
    <property type="molecule type" value="Genomic_DNA"/>
</dbReference>
<dbReference type="Gene3D" id="1.10.10.10">
    <property type="entry name" value="Winged helix-like DNA-binding domain superfamily/Winged helix DNA-binding domain"/>
    <property type="match status" value="1"/>
</dbReference>
<dbReference type="Proteomes" id="UP000466681">
    <property type="component" value="Chromosome"/>
</dbReference>
<proteinExistence type="predicted"/>
<dbReference type="PANTHER" id="PTHR30319">
    <property type="entry name" value="PHENYLACETIC ACID REGULATOR-RELATED TRANSCRIPTIONAL REPRESSOR"/>
    <property type="match status" value="1"/>
</dbReference>
<dbReference type="Gene3D" id="3.30.70.2650">
    <property type="match status" value="1"/>
</dbReference>
<feature type="domain" description="Transcriptional repressor PaaX-like N-terminal" evidence="1">
    <location>
        <begin position="18"/>
        <end position="78"/>
    </location>
</feature>
<protein>
    <recommendedName>
        <fullName evidence="6">PaaX domain-containing protein, C-domain protein</fullName>
    </recommendedName>
</protein>
<evidence type="ECO:0000313" key="5">
    <source>
        <dbReference type="Proteomes" id="UP000466681"/>
    </source>
</evidence>
<evidence type="ECO:0000259" key="2">
    <source>
        <dbReference type="Pfam" id="PF08223"/>
    </source>
</evidence>
<dbReference type="GO" id="GO:0006351">
    <property type="term" value="P:DNA-templated transcription"/>
    <property type="evidence" value="ECO:0007669"/>
    <property type="project" value="TreeGrafter"/>
</dbReference>
<dbReference type="Pfam" id="PF20803">
    <property type="entry name" value="PaaX_M"/>
    <property type="match status" value="1"/>
</dbReference>